<evidence type="ECO:0000256" key="6">
    <source>
        <dbReference type="ARBA" id="ARBA00023242"/>
    </source>
</evidence>
<gene>
    <name evidence="8" type="ORF">FNV43_RR01593</name>
</gene>
<dbReference type="Gene3D" id="1.20.1250.40">
    <property type="match status" value="1"/>
</dbReference>
<evidence type="ECO:0000259" key="7">
    <source>
        <dbReference type="SMART" id="SM00657"/>
    </source>
</evidence>
<evidence type="ECO:0000256" key="3">
    <source>
        <dbReference type="ARBA" id="ARBA00016672"/>
    </source>
</evidence>
<dbReference type="PANTHER" id="PTHR15561">
    <property type="entry name" value="CALCITONIN GENE-RELATED PEPTIDE-RECEPTOR COMPONENT PROTEIN"/>
    <property type="match status" value="1"/>
</dbReference>
<dbReference type="InterPro" id="IPR006590">
    <property type="entry name" value="RNA_pol_Rpb4/RPC9_core"/>
</dbReference>
<dbReference type="InterPro" id="IPR038324">
    <property type="entry name" value="Rpb4/RPC9_sf"/>
</dbReference>
<accession>A0A8K0HR86</accession>
<dbReference type="InterPro" id="IPR005574">
    <property type="entry name" value="Rpb4/RPC9"/>
</dbReference>
<evidence type="ECO:0000256" key="5">
    <source>
        <dbReference type="ARBA" id="ARBA00023163"/>
    </source>
</evidence>
<keyword evidence="5" id="KW-0804">Transcription</keyword>
<dbReference type="Proteomes" id="UP000796880">
    <property type="component" value="Unassembled WGS sequence"/>
</dbReference>
<dbReference type="SUPFAM" id="SSF47819">
    <property type="entry name" value="HRDC-like"/>
    <property type="match status" value="1"/>
</dbReference>
<name>A0A8K0HR86_9ROSA</name>
<sequence length="159" mass="17425">MRTDGGSGPSRGYLSGSWASILGLEANAGPLTNFEVLNFLKSKGASKDPTRVLADLAPSEYKVYDYLVGTAASNQTREKIDEFLEKCKKFDLAKAEVLNILNIRPSSVVETYSIIEFCDQRLGDGVEELMQIVEEVFPAPSTEPVNEETINEAAETNEN</sequence>
<dbReference type="PANTHER" id="PTHR15561:SF0">
    <property type="entry name" value="DNA-DIRECTED RNA POLYMERASE III SUBUNIT RPC9"/>
    <property type="match status" value="1"/>
</dbReference>
<evidence type="ECO:0000256" key="2">
    <source>
        <dbReference type="ARBA" id="ARBA00006898"/>
    </source>
</evidence>
<reference evidence="8" key="1">
    <citation type="submission" date="2020-03" db="EMBL/GenBank/DDBJ databases">
        <title>A high-quality chromosome-level genome assembly of a woody plant with both climbing and erect habits, Rhamnella rubrinervis.</title>
        <authorList>
            <person name="Lu Z."/>
            <person name="Yang Y."/>
            <person name="Zhu X."/>
            <person name="Sun Y."/>
        </authorList>
    </citation>
    <scope>NUCLEOTIDE SEQUENCE</scope>
    <source>
        <strain evidence="8">BYM</strain>
        <tissue evidence="8">Leaf</tissue>
    </source>
</reference>
<dbReference type="AlphaFoldDB" id="A0A8K0HR86"/>
<dbReference type="Pfam" id="PF03874">
    <property type="entry name" value="RNA_pol_Rpb4"/>
    <property type="match status" value="1"/>
</dbReference>
<organism evidence="8 9">
    <name type="scientific">Rhamnella rubrinervis</name>
    <dbReference type="NCBI Taxonomy" id="2594499"/>
    <lineage>
        <taxon>Eukaryota</taxon>
        <taxon>Viridiplantae</taxon>
        <taxon>Streptophyta</taxon>
        <taxon>Embryophyta</taxon>
        <taxon>Tracheophyta</taxon>
        <taxon>Spermatophyta</taxon>
        <taxon>Magnoliopsida</taxon>
        <taxon>eudicotyledons</taxon>
        <taxon>Gunneridae</taxon>
        <taxon>Pentapetalae</taxon>
        <taxon>rosids</taxon>
        <taxon>fabids</taxon>
        <taxon>Rosales</taxon>
        <taxon>Rhamnaceae</taxon>
        <taxon>rhamnoid group</taxon>
        <taxon>Rhamneae</taxon>
        <taxon>Rhamnella</taxon>
    </lineage>
</organism>
<protein>
    <recommendedName>
        <fullName evidence="3">DNA-directed RNA polymerase III subunit RPC9</fullName>
    </recommendedName>
</protein>
<keyword evidence="9" id="KW-1185">Reference proteome</keyword>
<evidence type="ECO:0000256" key="1">
    <source>
        <dbReference type="ARBA" id="ARBA00004123"/>
    </source>
</evidence>
<evidence type="ECO:0000313" key="9">
    <source>
        <dbReference type="Proteomes" id="UP000796880"/>
    </source>
</evidence>
<dbReference type="InterPro" id="IPR038846">
    <property type="entry name" value="RPC9"/>
</dbReference>
<dbReference type="FunFam" id="1.20.1250.40:FF:000008">
    <property type="entry name" value="RNA polymerase II, Rpb4, core protein"/>
    <property type="match status" value="1"/>
</dbReference>
<dbReference type="OrthoDB" id="1746530at2759"/>
<proteinExistence type="inferred from homology"/>
<comment type="similarity">
    <text evidence="2">Belongs to the eukaryotic RPC9 RNA polymerase subunit family.</text>
</comment>
<comment type="subcellular location">
    <subcellularLocation>
        <location evidence="1">Nucleus</location>
    </subcellularLocation>
</comment>
<keyword evidence="6" id="KW-0539">Nucleus</keyword>
<dbReference type="SMART" id="SM00657">
    <property type="entry name" value="RPOL4c"/>
    <property type="match status" value="1"/>
</dbReference>
<dbReference type="GO" id="GO:0006384">
    <property type="term" value="P:transcription initiation at RNA polymerase III promoter"/>
    <property type="evidence" value="ECO:0007669"/>
    <property type="project" value="InterPro"/>
</dbReference>
<keyword evidence="4" id="KW-0240">DNA-directed RNA polymerase</keyword>
<evidence type="ECO:0000313" key="8">
    <source>
        <dbReference type="EMBL" id="KAF3456939.1"/>
    </source>
</evidence>
<dbReference type="InterPro" id="IPR010997">
    <property type="entry name" value="HRDC-like_sf"/>
</dbReference>
<dbReference type="GO" id="GO:0005666">
    <property type="term" value="C:RNA polymerase III complex"/>
    <property type="evidence" value="ECO:0007669"/>
    <property type="project" value="InterPro"/>
</dbReference>
<dbReference type="GO" id="GO:0000166">
    <property type="term" value="F:nucleotide binding"/>
    <property type="evidence" value="ECO:0007669"/>
    <property type="project" value="InterPro"/>
</dbReference>
<comment type="caution">
    <text evidence="8">The sequence shown here is derived from an EMBL/GenBank/DDBJ whole genome shotgun (WGS) entry which is preliminary data.</text>
</comment>
<feature type="domain" description="RNA polymerase Rpb4/RPC9 core" evidence="7">
    <location>
        <begin position="23"/>
        <end position="143"/>
    </location>
</feature>
<evidence type="ECO:0000256" key="4">
    <source>
        <dbReference type="ARBA" id="ARBA00022478"/>
    </source>
</evidence>
<dbReference type="EMBL" id="VOIH02000001">
    <property type="protein sequence ID" value="KAF3456939.1"/>
    <property type="molecule type" value="Genomic_DNA"/>
</dbReference>